<dbReference type="NCBIfam" id="TIGR02832">
    <property type="entry name" value="spo_yunB"/>
    <property type="match status" value="1"/>
</dbReference>
<dbReference type="PIRSF" id="PIRSF021383">
    <property type="entry name" value="YunB"/>
    <property type="match status" value="1"/>
</dbReference>
<dbReference type="InterPro" id="IPR014197">
    <property type="entry name" value="Sporulation_prot_YunB"/>
</dbReference>
<evidence type="ECO:0000256" key="1">
    <source>
        <dbReference type="SAM" id="MobiDB-lite"/>
    </source>
</evidence>
<evidence type="ECO:0000313" key="3">
    <source>
        <dbReference type="EMBL" id="MBP1934627.1"/>
    </source>
</evidence>
<keyword evidence="2" id="KW-0472">Membrane</keyword>
<evidence type="ECO:0000313" key="4">
    <source>
        <dbReference type="Proteomes" id="UP001519343"/>
    </source>
</evidence>
<feature type="transmembrane region" description="Helical" evidence="2">
    <location>
        <begin position="12"/>
        <end position="36"/>
    </location>
</feature>
<organism evidence="3 4">
    <name type="scientific">Ammoniphilus resinae</name>
    <dbReference type="NCBI Taxonomy" id="861532"/>
    <lineage>
        <taxon>Bacteria</taxon>
        <taxon>Bacillati</taxon>
        <taxon>Bacillota</taxon>
        <taxon>Bacilli</taxon>
        <taxon>Bacillales</taxon>
        <taxon>Paenibacillaceae</taxon>
        <taxon>Aneurinibacillus group</taxon>
        <taxon>Ammoniphilus</taxon>
    </lineage>
</organism>
<dbReference type="RefSeq" id="WP_209812613.1">
    <property type="nucleotide sequence ID" value="NZ_JAGGKT010000024.1"/>
</dbReference>
<protein>
    <submittedName>
        <fullName evidence="3">Sporulation protein YunB</fullName>
    </submittedName>
</protein>
<dbReference type="Proteomes" id="UP001519343">
    <property type="component" value="Unassembled WGS sequence"/>
</dbReference>
<sequence>MAFRSRKRVKPLSFKTAFITSLVIFSLISIQTFLYIEQKLEPAMMRISKTKVEQLAADAINGAISKHIAEGIDFKELVYFREDGNGEIKAILFNYNEQTRIVGVATNRVSNTLKELESVPLEIPLGQALDSNILAMIGPDVPITMVPMGSVQVSLIPEVKEAGINMVHINVYIDIQAKVQVVIPFTTEPTVIRSKIPITQGLFMGDVPNFYFKGSGSPEKDGAPVMPPIQFNTGPLNE</sequence>
<feature type="region of interest" description="Disordered" evidence="1">
    <location>
        <begin position="218"/>
        <end position="238"/>
    </location>
</feature>
<name>A0ABS4GX66_9BACL</name>
<proteinExistence type="predicted"/>
<dbReference type="EMBL" id="JAGGKT010000024">
    <property type="protein sequence ID" value="MBP1934627.1"/>
    <property type="molecule type" value="Genomic_DNA"/>
</dbReference>
<comment type="caution">
    <text evidence="3">The sequence shown here is derived from an EMBL/GenBank/DDBJ whole genome shotgun (WGS) entry which is preliminary data.</text>
</comment>
<dbReference type="Pfam" id="PF09560">
    <property type="entry name" value="Spore_YunB"/>
    <property type="match status" value="1"/>
</dbReference>
<gene>
    <name evidence="3" type="ORF">J2Z37_004647</name>
</gene>
<keyword evidence="2" id="KW-0812">Transmembrane</keyword>
<evidence type="ECO:0000256" key="2">
    <source>
        <dbReference type="SAM" id="Phobius"/>
    </source>
</evidence>
<keyword evidence="2" id="KW-1133">Transmembrane helix</keyword>
<keyword evidence="4" id="KW-1185">Reference proteome</keyword>
<reference evidence="3 4" key="1">
    <citation type="submission" date="2021-03" db="EMBL/GenBank/DDBJ databases">
        <title>Genomic Encyclopedia of Type Strains, Phase IV (KMG-IV): sequencing the most valuable type-strain genomes for metagenomic binning, comparative biology and taxonomic classification.</title>
        <authorList>
            <person name="Goeker M."/>
        </authorList>
    </citation>
    <scope>NUCLEOTIDE SEQUENCE [LARGE SCALE GENOMIC DNA]</scope>
    <source>
        <strain evidence="3 4">DSM 24738</strain>
    </source>
</reference>
<accession>A0ABS4GX66</accession>